<protein>
    <recommendedName>
        <fullName evidence="4">Glycosyltransferase</fullName>
    </recommendedName>
</protein>
<sequence length="271" mass="31011">MNLLVIGYVWPEPASSAAGYRMLALLDCFRQHDWKITFASPAEKSIHRTDLPARGISEQSIALNCSSFDTFVRTLQPDIVLFDRFMMEEQFGWRVESHCPQALRVLDTEDLSCMRHARHAAVKLSGKVTTDVAPQLLFSDHAKREIAAILRSDLTLMISRAEIQLLTSTFQVDPALLQYTPFMLQPVNTEQQAMLPHRDQRNHFIAIGNFRHAPNWDAVLWLQQAIWPLIRRQLPQAELHIYGAYPHQRRPPSTMPNRASGSRAGPRVHRT</sequence>
<organism evidence="2 3">
    <name type="scientific">Marinobacterium aestuariivivens</name>
    <dbReference type="NCBI Taxonomy" id="1698799"/>
    <lineage>
        <taxon>Bacteria</taxon>
        <taxon>Pseudomonadati</taxon>
        <taxon>Pseudomonadota</taxon>
        <taxon>Gammaproteobacteria</taxon>
        <taxon>Oceanospirillales</taxon>
        <taxon>Oceanospirillaceae</taxon>
        <taxon>Marinobacterium</taxon>
    </lineage>
</organism>
<name>A0ABW2A4V4_9GAMM</name>
<evidence type="ECO:0000313" key="3">
    <source>
        <dbReference type="Proteomes" id="UP001596422"/>
    </source>
</evidence>
<evidence type="ECO:0000313" key="2">
    <source>
        <dbReference type="EMBL" id="MFC6672508.1"/>
    </source>
</evidence>
<dbReference type="SUPFAM" id="SSF53756">
    <property type="entry name" value="UDP-Glycosyltransferase/glycogen phosphorylase"/>
    <property type="match status" value="1"/>
</dbReference>
<accession>A0ABW2A4V4</accession>
<dbReference type="EMBL" id="JBHSWE010000001">
    <property type="protein sequence ID" value="MFC6672508.1"/>
    <property type="molecule type" value="Genomic_DNA"/>
</dbReference>
<feature type="region of interest" description="Disordered" evidence="1">
    <location>
        <begin position="245"/>
        <end position="271"/>
    </location>
</feature>
<dbReference type="Proteomes" id="UP001596422">
    <property type="component" value="Unassembled WGS sequence"/>
</dbReference>
<gene>
    <name evidence="2" type="ORF">ACFQDL_22390</name>
</gene>
<keyword evidence="3" id="KW-1185">Reference proteome</keyword>
<evidence type="ECO:0008006" key="4">
    <source>
        <dbReference type="Google" id="ProtNLM"/>
    </source>
</evidence>
<proteinExistence type="predicted"/>
<comment type="caution">
    <text evidence="2">The sequence shown here is derived from an EMBL/GenBank/DDBJ whole genome shotgun (WGS) entry which is preliminary data.</text>
</comment>
<dbReference type="RefSeq" id="WP_379910945.1">
    <property type="nucleotide sequence ID" value="NZ_JBHSWE010000001.1"/>
</dbReference>
<reference evidence="3" key="1">
    <citation type="journal article" date="2019" name="Int. J. Syst. Evol. Microbiol.">
        <title>The Global Catalogue of Microorganisms (GCM) 10K type strain sequencing project: providing services to taxonomists for standard genome sequencing and annotation.</title>
        <authorList>
            <consortium name="The Broad Institute Genomics Platform"/>
            <consortium name="The Broad Institute Genome Sequencing Center for Infectious Disease"/>
            <person name="Wu L."/>
            <person name="Ma J."/>
        </authorList>
    </citation>
    <scope>NUCLEOTIDE SEQUENCE [LARGE SCALE GENOMIC DNA]</scope>
    <source>
        <strain evidence="3">NBRC 111756</strain>
    </source>
</reference>
<evidence type="ECO:0000256" key="1">
    <source>
        <dbReference type="SAM" id="MobiDB-lite"/>
    </source>
</evidence>